<dbReference type="EMBL" id="JAVDWQ010000002">
    <property type="protein sequence ID" value="MDR7208938.1"/>
    <property type="molecule type" value="Genomic_DNA"/>
</dbReference>
<keyword evidence="3 5" id="KW-1133">Transmembrane helix</keyword>
<dbReference type="InterPro" id="IPR051533">
    <property type="entry name" value="WaaL-like"/>
</dbReference>
<feature type="transmembrane region" description="Helical" evidence="5">
    <location>
        <begin position="378"/>
        <end position="397"/>
    </location>
</feature>
<comment type="caution">
    <text evidence="7">The sequence shown here is derived from an EMBL/GenBank/DDBJ whole genome shotgun (WGS) entry which is preliminary data.</text>
</comment>
<evidence type="ECO:0000313" key="8">
    <source>
        <dbReference type="Proteomes" id="UP001269081"/>
    </source>
</evidence>
<dbReference type="RefSeq" id="WP_310278570.1">
    <property type="nucleotide sequence ID" value="NZ_JAVDWQ010000002.1"/>
</dbReference>
<dbReference type="PANTHER" id="PTHR37422:SF17">
    <property type="entry name" value="O-ANTIGEN LIGASE"/>
    <property type="match status" value="1"/>
</dbReference>
<dbReference type="Proteomes" id="UP001269081">
    <property type="component" value="Unassembled WGS sequence"/>
</dbReference>
<feature type="transmembrane region" description="Helical" evidence="5">
    <location>
        <begin position="54"/>
        <end position="72"/>
    </location>
</feature>
<evidence type="ECO:0000259" key="6">
    <source>
        <dbReference type="Pfam" id="PF04932"/>
    </source>
</evidence>
<evidence type="ECO:0000256" key="3">
    <source>
        <dbReference type="ARBA" id="ARBA00022989"/>
    </source>
</evidence>
<feature type="transmembrane region" description="Helical" evidence="5">
    <location>
        <begin position="206"/>
        <end position="224"/>
    </location>
</feature>
<evidence type="ECO:0000256" key="4">
    <source>
        <dbReference type="ARBA" id="ARBA00023136"/>
    </source>
</evidence>
<keyword evidence="2 5" id="KW-0812">Transmembrane</keyword>
<keyword evidence="8" id="KW-1185">Reference proteome</keyword>
<feature type="transmembrane region" description="Helical" evidence="5">
    <location>
        <begin position="253"/>
        <end position="271"/>
    </location>
</feature>
<feature type="transmembrane region" description="Helical" evidence="5">
    <location>
        <begin position="132"/>
        <end position="150"/>
    </location>
</feature>
<protein>
    <recommendedName>
        <fullName evidence="6">O-antigen ligase-related domain-containing protein</fullName>
    </recommendedName>
</protein>
<feature type="transmembrane region" description="Helical" evidence="5">
    <location>
        <begin position="84"/>
        <end position="112"/>
    </location>
</feature>
<feature type="domain" description="O-antigen ligase-related" evidence="6">
    <location>
        <begin position="237"/>
        <end position="385"/>
    </location>
</feature>
<proteinExistence type="predicted"/>
<organism evidence="7 8">
    <name type="scientific">Flavobacterium piscis</name>
    <dbReference type="NCBI Taxonomy" id="1114874"/>
    <lineage>
        <taxon>Bacteria</taxon>
        <taxon>Pseudomonadati</taxon>
        <taxon>Bacteroidota</taxon>
        <taxon>Flavobacteriia</taxon>
        <taxon>Flavobacteriales</taxon>
        <taxon>Flavobacteriaceae</taxon>
        <taxon>Flavobacterium</taxon>
    </lineage>
</organism>
<comment type="subcellular location">
    <subcellularLocation>
        <location evidence="1">Membrane</location>
        <topology evidence="1">Multi-pass membrane protein</topology>
    </subcellularLocation>
</comment>
<evidence type="ECO:0000256" key="1">
    <source>
        <dbReference type="ARBA" id="ARBA00004141"/>
    </source>
</evidence>
<reference evidence="7 8" key="1">
    <citation type="submission" date="2023-07" db="EMBL/GenBank/DDBJ databases">
        <title>Sorghum-associated microbial communities from plants grown in Nebraska, USA.</title>
        <authorList>
            <person name="Schachtman D."/>
        </authorList>
    </citation>
    <scope>NUCLEOTIDE SEQUENCE [LARGE SCALE GENOMIC DNA]</scope>
    <source>
        <strain evidence="7 8">4129</strain>
    </source>
</reference>
<dbReference type="Pfam" id="PF04932">
    <property type="entry name" value="Wzy_C"/>
    <property type="match status" value="1"/>
</dbReference>
<evidence type="ECO:0000313" key="7">
    <source>
        <dbReference type="EMBL" id="MDR7208938.1"/>
    </source>
</evidence>
<keyword evidence="4 5" id="KW-0472">Membrane</keyword>
<sequence>MKNNSLSYTTLILIHLAIALAVFAVPFLSKVYALLIPFAGLIYVFGTKNKNNEVLLIAAYMVGVEVFLRMTGGNFNNEYVKVNIIFFMLIGMVYNGFTVNSLIYSFFLILLIPGILLTATSADFSTDIKKVLVFNISGPVCLGIAAIYTFKRNISFSDLQNIVKVMGLPIITTTAYLFLYNPSVQDVVTGTQSNFETSGGFGPNQVSTILGLGMFVFFTQLILFSQSKKMLLLNGGLVLLISYRAIVTFSRGGVMTGVVMIMGLMFLLYCYSNAKVKTKLSLVLMVTAILALAVWSYSSFQTSGLINKRYANEDAVGRVKKDRLGGREAIMNSELNMFITNPVMGVGAGLGKENRKNMGKIEDAATHNEITRMLSEHGLFGLLGLIILFITPLIMYIGNRQHFYFLSFYFFWLLTINHAAMRTAAPAFVYALTLLNVTNIKTNNTKNKESITD</sequence>
<feature type="transmembrane region" description="Helical" evidence="5">
    <location>
        <begin position="162"/>
        <end position="180"/>
    </location>
</feature>
<dbReference type="PANTHER" id="PTHR37422">
    <property type="entry name" value="TEICHURONIC ACID BIOSYNTHESIS PROTEIN TUAE"/>
    <property type="match status" value="1"/>
</dbReference>
<dbReference type="InterPro" id="IPR007016">
    <property type="entry name" value="O-antigen_ligase-rel_domated"/>
</dbReference>
<evidence type="ECO:0000256" key="2">
    <source>
        <dbReference type="ARBA" id="ARBA00022692"/>
    </source>
</evidence>
<feature type="transmembrane region" description="Helical" evidence="5">
    <location>
        <begin position="6"/>
        <end position="24"/>
    </location>
</feature>
<accession>A0ABU1Y4F4</accession>
<gene>
    <name evidence="7" type="ORF">J2W48_000868</name>
</gene>
<name>A0ABU1Y4F4_9FLAO</name>
<feature type="transmembrane region" description="Helical" evidence="5">
    <location>
        <begin position="409"/>
        <end position="432"/>
    </location>
</feature>
<feature type="transmembrane region" description="Helical" evidence="5">
    <location>
        <begin position="280"/>
        <end position="298"/>
    </location>
</feature>
<evidence type="ECO:0000256" key="5">
    <source>
        <dbReference type="SAM" id="Phobius"/>
    </source>
</evidence>
<feature type="transmembrane region" description="Helical" evidence="5">
    <location>
        <begin position="231"/>
        <end position="247"/>
    </location>
</feature>